<protein>
    <recommendedName>
        <fullName evidence="1">DUF6194 domain-containing protein</fullName>
    </recommendedName>
</protein>
<accession>A0A6L9SF46</accession>
<feature type="domain" description="DUF6194" evidence="1">
    <location>
        <begin position="1"/>
        <end position="152"/>
    </location>
</feature>
<organism evidence="2 3">
    <name type="scientific">Phytoactinopolyspora halotolerans</name>
    <dbReference type="NCBI Taxonomy" id="1981512"/>
    <lineage>
        <taxon>Bacteria</taxon>
        <taxon>Bacillati</taxon>
        <taxon>Actinomycetota</taxon>
        <taxon>Actinomycetes</taxon>
        <taxon>Jiangellales</taxon>
        <taxon>Jiangellaceae</taxon>
        <taxon>Phytoactinopolyspora</taxon>
    </lineage>
</organism>
<dbReference type="Pfam" id="PF19694">
    <property type="entry name" value="DUF6194"/>
    <property type="match status" value="1"/>
</dbReference>
<dbReference type="EMBL" id="JAAGOA010000025">
    <property type="protein sequence ID" value="NEE03727.1"/>
    <property type="molecule type" value="Genomic_DNA"/>
</dbReference>
<proteinExistence type="predicted"/>
<evidence type="ECO:0000259" key="1">
    <source>
        <dbReference type="Pfam" id="PF19694"/>
    </source>
</evidence>
<dbReference type="Proteomes" id="UP000475214">
    <property type="component" value="Unassembled WGS sequence"/>
</dbReference>
<evidence type="ECO:0000313" key="3">
    <source>
        <dbReference type="Proteomes" id="UP000475214"/>
    </source>
</evidence>
<keyword evidence="3" id="KW-1185">Reference proteome</keyword>
<name>A0A6L9SF46_9ACTN</name>
<sequence>MSMEQLLETVRAFDGVLELAPAEGSVFPEIAWGDHFFYYAPDGRVPEREQPYATIVTKNYPDDALCDLDHPDRWRVNMHVGAGAFVELTGESPRSTAKLWDYTATDTVLPHPLYRAQGWVAITNLGVRTYALATRLLHRAHDDAKRRALRRSTGSSTG</sequence>
<comment type="caution">
    <text evidence="2">The sequence shown here is derived from an EMBL/GenBank/DDBJ whole genome shotgun (WGS) entry which is preliminary data.</text>
</comment>
<evidence type="ECO:0000313" key="2">
    <source>
        <dbReference type="EMBL" id="NEE03727.1"/>
    </source>
</evidence>
<dbReference type="InterPro" id="IPR045676">
    <property type="entry name" value="DUF6194"/>
</dbReference>
<reference evidence="2 3" key="1">
    <citation type="submission" date="2020-02" db="EMBL/GenBank/DDBJ databases">
        <authorList>
            <person name="Li X.-J."/>
            <person name="Han X.-M."/>
        </authorList>
    </citation>
    <scope>NUCLEOTIDE SEQUENCE [LARGE SCALE GENOMIC DNA]</scope>
    <source>
        <strain evidence="2 3">CCTCC AB 2017055</strain>
    </source>
</reference>
<dbReference type="AlphaFoldDB" id="A0A6L9SF46"/>
<gene>
    <name evidence="2" type="ORF">G1H10_26520</name>
</gene>